<accession>A0A964TE09</accession>
<dbReference type="Proteomes" id="UP000667650">
    <property type="component" value="Unassembled WGS sequence"/>
</dbReference>
<reference evidence="1" key="1">
    <citation type="submission" date="2020-01" db="EMBL/GenBank/DDBJ databases">
        <title>Muricauda ochracea sp. nov., isolated from a tidal flat of Garorim bay in Korea.</title>
        <authorList>
            <person name="Kim D."/>
            <person name="Yoo Y."/>
            <person name="Kim J.-J."/>
        </authorList>
    </citation>
    <scope>NUCLEOTIDE SEQUENCE</scope>
    <source>
        <strain evidence="1">JGD-17</strain>
    </source>
</reference>
<keyword evidence="2" id="KW-1185">Reference proteome</keyword>
<sequence>MIRLLLVLFLLVTVHYGYGQAHGALSTEKEKPFIYIEGFNYPDFEKYTHYAWFQVNFPITSTTELSIGGNHYRNYGADRFSIPIELRQYMNKRTFFIGGYEREWDLLNNGVGKPNPIPIDEVYFGVGHDVGPGMLMEVKMVHPLGKGIPRFYKVGLEGVRTRVEIGTRVKF</sequence>
<dbReference type="AlphaFoldDB" id="A0A964TE09"/>
<dbReference type="EMBL" id="JAAABI010000007">
    <property type="protein sequence ID" value="NAY93193.1"/>
    <property type="molecule type" value="Genomic_DNA"/>
</dbReference>
<dbReference type="RefSeq" id="WP_166524604.1">
    <property type="nucleotide sequence ID" value="NZ_JAAABI010000007.1"/>
</dbReference>
<proteinExistence type="predicted"/>
<protein>
    <submittedName>
        <fullName evidence="1">Uncharacterized protein</fullName>
    </submittedName>
</protein>
<name>A0A964TE09_9FLAO</name>
<evidence type="ECO:0000313" key="1">
    <source>
        <dbReference type="EMBL" id="NAY93193.1"/>
    </source>
</evidence>
<gene>
    <name evidence="1" type="ORF">GTQ34_14865</name>
</gene>
<comment type="caution">
    <text evidence="1">The sequence shown here is derived from an EMBL/GenBank/DDBJ whole genome shotgun (WGS) entry which is preliminary data.</text>
</comment>
<evidence type="ECO:0000313" key="2">
    <source>
        <dbReference type="Proteomes" id="UP000667650"/>
    </source>
</evidence>
<organism evidence="1 2">
    <name type="scientific">Flagellimonas ochracea</name>
    <dbReference type="NCBI Taxonomy" id="2696472"/>
    <lineage>
        <taxon>Bacteria</taxon>
        <taxon>Pseudomonadati</taxon>
        <taxon>Bacteroidota</taxon>
        <taxon>Flavobacteriia</taxon>
        <taxon>Flavobacteriales</taxon>
        <taxon>Flavobacteriaceae</taxon>
        <taxon>Flagellimonas</taxon>
    </lineage>
</organism>